<dbReference type="EMBL" id="AWQQ01000062">
    <property type="protein sequence ID" value="PHJ38024.1"/>
    <property type="molecule type" value="Genomic_DNA"/>
</dbReference>
<dbReference type="OrthoDB" id="283783at2"/>
<evidence type="ECO:0008006" key="3">
    <source>
        <dbReference type="Google" id="ProtNLM"/>
    </source>
</evidence>
<reference evidence="1 2" key="1">
    <citation type="submission" date="2013-09" db="EMBL/GenBank/DDBJ databases">
        <title>Biodegradation of hydrocarbons in the deep terrestrial subsurface : characterization of a microbial consortium composed of two Desulfotomaculum species originating from a deep geological formation.</title>
        <authorList>
            <person name="Aullo T."/>
            <person name="Berlendis S."/>
            <person name="Lascourreges J.-F."/>
            <person name="Dessort D."/>
            <person name="Saint-Laurent S."/>
            <person name="Schraauwers B."/>
            <person name="Mas J."/>
            <person name="Magot M."/>
            <person name="Ranchou-Peyruse A."/>
        </authorList>
    </citation>
    <scope>NUCLEOTIDE SEQUENCE [LARGE SCALE GENOMIC DNA]</scope>
    <source>
        <strain evidence="1 2">Bs107</strain>
    </source>
</reference>
<comment type="caution">
    <text evidence="1">The sequence shown here is derived from an EMBL/GenBank/DDBJ whole genome shotgun (WGS) entry which is preliminary data.</text>
</comment>
<dbReference type="RefSeq" id="WP_099083279.1">
    <property type="nucleotide sequence ID" value="NZ_AWQQ01000062.1"/>
</dbReference>
<keyword evidence="2" id="KW-1185">Reference proteome</keyword>
<gene>
    <name evidence="1" type="ORF">P378_12335</name>
</gene>
<dbReference type="Proteomes" id="UP000222564">
    <property type="component" value="Unassembled WGS sequence"/>
</dbReference>
<sequence>MHFEVLVEDASGAIMLESFLEKILGSNGQEHTYKIHQYKGIGRIPKNLKGETDPKKRILLDQLPRILRGYGRSLKYYNAAVMVVVDLDKKVCTSFKEELVNILDDCDPKPRTLFRIAIEEMESWLLGDLDAIKKAYPNFKERILDSYIQDH</sequence>
<dbReference type="InterPro" id="IPR025455">
    <property type="entry name" value="DUF4276"/>
</dbReference>
<proteinExistence type="predicted"/>
<organism evidence="1 2">
    <name type="scientific">Desulforamulus profundi</name>
    <dbReference type="NCBI Taxonomy" id="1383067"/>
    <lineage>
        <taxon>Bacteria</taxon>
        <taxon>Bacillati</taxon>
        <taxon>Bacillota</taxon>
        <taxon>Clostridia</taxon>
        <taxon>Eubacteriales</taxon>
        <taxon>Peptococcaceae</taxon>
        <taxon>Desulforamulus</taxon>
    </lineage>
</organism>
<evidence type="ECO:0000313" key="2">
    <source>
        <dbReference type="Proteomes" id="UP000222564"/>
    </source>
</evidence>
<protein>
    <recommendedName>
        <fullName evidence="3">DUF4276 family protein</fullName>
    </recommendedName>
</protein>
<name>A0A2C6MEH8_9FIRM</name>
<dbReference type="AlphaFoldDB" id="A0A2C6MEH8"/>
<accession>A0A2C6MEH8</accession>
<evidence type="ECO:0000313" key="1">
    <source>
        <dbReference type="EMBL" id="PHJ38024.1"/>
    </source>
</evidence>
<dbReference type="Pfam" id="PF14103">
    <property type="entry name" value="DUF4276"/>
    <property type="match status" value="1"/>
</dbReference>